<keyword evidence="7 11" id="KW-1133">Transmembrane helix</keyword>
<evidence type="ECO:0000256" key="2">
    <source>
        <dbReference type="ARBA" id="ARBA00022448"/>
    </source>
</evidence>
<dbReference type="GO" id="GO:0005886">
    <property type="term" value="C:plasma membrane"/>
    <property type="evidence" value="ECO:0007669"/>
    <property type="project" value="UniProtKB-SubCell"/>
</dbReference>
<dbReference type="EMBL" id="LGKN01000006">
    <property type="protein sequence ID" value="KPL87295.1"/>
    <property type="molecule type" value="Genomic_DNA"/>
</dbReference>
<comment type="subcellular location">
    <subcellularLocation>
        <location evidence="1">Cell membrane</location>
        <topology evidence="1">Multi-pass membrane protein</topology>
    </subcellularLocation>
</comment>
<evidence type="ECO:0000256" key="11">
    <source>
        <dbReference type="SAM" id="Phobius"/>
    </source>
</evidence>
<dbReference type="PANTHER" id="PTHR32196">
    <property type="entry name" value="ABC TRANSPORTER PERMEASE PROTEIN YPHD-RELATED-RELATED"/>
    <property type="match status" value="1"/>
</dbReference>
<keyword evidence="2" id="KW-0813">Transport</keyword>
<organism evidence="12 14">
    <name type="scientific">Ardenticatena maritima</name>
    <dbReference type="NCBI Taxonomy" id="872965"/>
    <lineage>
        <taxon>Bacteria</taxon>
        <taxon>Bacillati</taxon>
        <taxon>Chloroflexota</taxon>
        <taxon>Ardenticatenia</taxon>
        <taxon>Ardenticatenales</taxon>
        <taxon>Ardenticatenaceae</taxon>
        <taxon>Ardenticatena</taxon>
    </lineage>
</organism>
<feature type="transmembrane region" description="Helical" evidence="11">
    <location>
        <begin position="301"/>
        <end position="322"/>
    </location>
</feature>
<evidence type="ECO:0000256" key="8">
    <source>
        <dbReference type="ARBA" id="ARBA00023136"/>
    </source>
</evidence>
<evidence type="ECO:0000256" key="7">
    <source>
        <dbReference type="ARBA" id="ARBA00022989"/>
    </source>
</evidence>
<accession>A0A0M9UC92</accession>
<keyword evidence="3" id="KW-1003">Cell membrane</keyword>
<reference evidence="14" key="3">
    <citation type="submission" date="2015-08" db="EMBL/GenBank/DDBJ databases">
        <title>Draft Genome Sequence of a Heterotrophic Facultative Anaerobic Bacterium Ardenticatena maritima Strain 110S.</title>
        <authorList>
            <person name="Kawaichi S."/>
            <person name="Yoshida T."/>
            <person name="Sako Y."/>
            <person name="Nakamura R."/>
        </authorList>
    </citation>
    <scope>NUCLEOTIDE SEQUENCE [LARGE SCALE GENOMIC DNA]</scope>
    <source>
        <strain evidence="14">110S</strain>
    </source>
</reference>
<feature type="transmembrane region" description="Helical" evidence="11">
    <location>
        <begin position="187"/>
        <end position="206"/>
    </location>
</feature>
<evidence type="ECO:0000313" key="15">
    <source>
        <dbReference type="Proteomes" id="UP000050502"/>
    </source>
</evidence>
<sequence>MTANERSPANGLMAAQPTLSVGDYLRTYFKRVSAGDLGSLPIVLGLIVIAVIFQSQNENFLTARNFVNLIVQMAGITTIAYGVVFVLLLGEIDLSIGYVSAVAAVTMTLLLKAPYNWPWFAAIGAGVLVAAGIGLLQGLIITRFQVPSFVVTLAGLLAWNGVVLMMIGGAGTVIIQDKVVIGIANYFLPPLWGWSIAIVAFAWFALMRIRYVQTRVRHGLPTTPLPIVLAQLAGLGGLVVVAVYVANQDRGVPFVGVLLLVFLAILSFVANRTPFGRYVYAVGGNKEAARRAGIAVERIRVIVFMLSSVMAALGGIILASRLRSVDTAAGGGNLLLNAIAAAVIGGTSLFGGSGRVSSAVLGALVIASVENGMGLLGLSSGVKFVVTGLVLLVAVLVDAISRRNRAQSGLG</sequence>
<feature type="transmembrane region" description="Helical" evidence="11">
    <location>
        <begin position="227"/>
        <end position="246"/>
    </location>
</feature>
<feature type="transmembrane region" description="Helical" evidence="11">
    <location>
        <begin position="149"/>
        <end position="175"/>
    </location>
</feature>
<feature type="transmembrane region" description="Helical" evidence="11">
    <location>
        <begin position="252"/>
        <end position="270"/>
    </location>
</feature>
<comment type="function">
    <text evidence="9">Part of the binding-protein-dependent transport system for D-xylose. Probably responsible for the translocation of the substrate across the membrane.</text>
</comment>
<gene>
    <name evidence="12" type="primary">xylH</name>
    <name evidence="12" type="ORF">ARMA_1117</name>
    <name evidence="13" type="ORF">SE16_12470</name>
</gene>
<dbReference type="FunCoup" id="A0A0M9UC92">
    <property type="interactions" value="176"/>
</dbReference>
<dbReference type="InterPro" id="IPR001851">
    <property type="entry name" value="ABC_transp_permease"/>
</dbReference>
<feature type="transmembrane region" description="Helical" evidence="11">
    <location>
        <begin position="384"/>
        <end position="401"/>
    </location>
</feature>
<name>A0A0M9UC92_9CHLR</name>
<dbReference type="STRING" id="872965.SE16_12470"/>
<protein>
    <recommendedName>
        <fullName evidence="10">Xylose transport system permease protein XylH</fullName>
    </recommendedName>
</protein>
<evidence type="ECO:0000256" key="4">
    <source>
        <dbReference type="ARBA" id="ARBA00022519"/>
    </source>
</evidence>
<comment type="caution">
    <text evidence="12">The sequence shown here is derived from an EMBL/GenBank/DDBJ whole genome shotgun (WGS) entry which is preliminary data.</text>
</comment>
<dbReference type="PATRIC" id="fig|872965.6.peg.2958"/>
<evidence type="ECO:0000313" key="13">
    <source>
        <dbReference type="EMBL" id="KPL87295.1"/>
    </source>
</evidence>
<reference evidence="13 15" key="2">
    <citation type="submission" date="2015-07" db="EMBL/GenBank/DDBJ databases">
        <title>Whole genome sequence of Ardenticatena maritima DSM 23922.</title>
        <authorList>
            <person name="Hemp J."/>
            <person name="Ward L.M."/>
            <person name="Pace L.A."/>
            <person name="Fischer W.W."/>
        </authorList>
    </citation>
    <scope>NUCLEOTIDE SEQUENCE [LARGE SCALE GENOMIC DNA]</scope>
    <source>
        <strain evidence="13 15">110S</strain>
    </source>
</reference>
<dbReference type="CDD" id="cd06579">
    <property type="entry name" value="TM_PBP1_transp_AraH_like"/>
    <property type="match status" value="1"/>
</dbReference>
<feature type="transmembrane region" description="Helical" evidence="11">
    <location>
        <begin position="119"/>
        <end position="142"/>
    </location>
</feature>
<evidence type="ECO:0000256" key="9">
    <source>
        <dbReference type="ARBA" id="ARBA00035611"/>
    </source>
</evidence>
<keyword evidence="8 11" id="KW-0472">Membrane</keyword>
<dbReference type="GO" id="GO:0022857">
    <property type="term" value="F:transmembrane transporter activity"/>
    <property type="evidence" value="ECO:0007669"/>
    <property type="project" value="InterPro"/>
</dbReference>
<evidence type="ECO:0000256" key="1">
    <source>
        <dbReference type="ARBA" id="ARBA00004651"/>
    </source>
</evidence>
<feature type="transmembrane region" description="Helical" evidence="11">
    <location>
        <begin position="66"/>
        <end position="89"/>
    </location>
</feature>
<keyword evidence="6 11" id="KW-0812">Transmembrane</keyword>
<evidence type="ECO:0000256" key="5">
    <source>
        <dbReference type="ARBA" id="ARBA00022597"/>
    </source>
</evidence>
<dbReference type="Proteomes" id="UP000050502">
    <property type="component" value="Unassembled WGS sequence"/>
</dbReference>
<evidence type="ECO:0000256" key="3">
    <source>
        <dbReference type="ARBA" id="ARBA00022475"/>
    </source>
</evidence>
<keyword evidence="14" id="KW-1185">Reference proteome</keyword>
<dbReference type="InParanoid" id="A0A0M9UC92"/>
<dbReference type="Proteomes" id="UP000037784">
    <property type="component" value="Unassembled WGS sequence"/>
</dbReference>
<feature type="transmembrane region" description="Helical" evidence="11">
    <location>
        <begin position="34"/>
        <end position="54"/>
    </location>
</feature>
<proteinExistence type="predicted"/>
<evidence type="ECO:0000256" key="6">
    <source>
        <dbReference type="ARBA" id="ARBA00022692"/>
    </source>
</evidence>
<feature type="transmembrane region" description="Helical" evidence="11">
    <location>
        <begin position="96"/>
        <end position="113"/>
    </location>
</feature>
<evidence type="ECO:0000256" key="10">
    <source>
        <dbReference type="ARBA" id="ARBA00035686"/>
    </source>
</evidence>
<keyword evidence="5" id="KW-0762">Sugar transport</keyword>
<dbReference type="RefSeq" id="WP_054492594.1">
    <property type="nucleotide sequence ID" value="NZ_BBZA01000076.1"/>
</dbReference>
<dbReference type="OrthoDB" id="9813906at2"/>
<evidence type="ECO:0000313" key="14">
    <source>
        <dbReference type="Proteomes" id="UP000037784"/>
    </source>
</evidence>
<dbReference type="Pfam" id="PF02653">
    <property type="entry name" value="BPD_transp_2"/>
    <property type="match status" value="1"/>
</dbReference>
<evidence type="ECO:0000313" key="12">
    <source>
        <dbReference type="EMBL" id="GAP62694.1"/>
    </source>
</evidence>
<dbReference type="EMBL" id="BBZA01000076">
    <property type="protein sequence ID" value="GAP62694.1"/>
    <property type="molecule type" value="Genomic_DNA"/>
</dbReference>
<reference evidence="12 14" key="1">
    <citation type="journal article" date="2015" name="Genome Announc.">
        <title>Draft Genome Sequence of a Heterotrophic Facultative Anaerobic Thermophilic Bacterium, Ardenticatena maritima Strain 110ST.</title>
        <authorList>
            <person name="Kawaichi S."/>
            <person name="Yoshida T."/>
            <person name="Sako Y."/>
            <person name="Nakamura R."/>
        </authorList>
    </citation>
    <scope>NUCLEOTIDE SEQUENCE [LARGE SCALE GENOMIC DNA]</scope>
    <source>
        <strain evidence="12 14">110S</strain>
    </source>
</reference>
<feature type="transmembrane region" description="Helical" evidence="11">
    <location>
        <begin position="334"/>
        <end position="352"/>
    </location>
</feature>
<dbReference type="PANTHER" id="PTHR32196:SF32">
    <property type="entry name" value="XYLOSE TRANSPORT SYSTEM PERMEASE PROTEIN XYLH"/>
    <property type="match status" value="1"/>
</dbReference>
<dbReference type="AlphaFoldDB" id="A0A0M9UC92"/>
<keyword evidence="4" id="KW-0997">Cell inner membrane</keyword>